<keyword evidence="2" id="KW-1185">Reference proteome</keyword>
<evidence type="ECO:0000313" key="1">
    <source>
        <dbReference type="EMBL" id="GGB84030.1"/>
    </source>
</evidence>
<gene>
    <name evidence="1" type="ORF">GCM10007424_25040</name>
</gene>
<protein>
    <submittedName>
        <fullName evidence="1">Uncharacterized protein</fullName>
    </submittedName>
</protein>
<dbReference type="Proteomes" id="UP000615760">
    <property type="component" value="Unassembled WGS sequence"/>
</dbReference>
<reference evidence="2" key="1">
    <citation type="journal article" date="2019" name="Int. J. Syst. Evol. Microbiol.">
        <title>The Global Catalogue of Microorganisms (GCM) 10K type strain sequencing project: providing services to taxonomists for standard genome sequencing and annotation.</title>
        <authorList>
            <consortium name="The Broad Institute Genomics Platform"/>
            <consortium name="The Broad Institute Genome Sequencing Center for Infectious Disease"/>
            <person name="Wu L."/>
            <person name="Ma J."/>
        </authorList>
    </citation>
    <scope>NUCLEOTIDE SEQUENCE [LARGE SCALE GENOMIC DNA]</scope>
    <source>
        <strain evidence="2">CGMCC 1.15461</strain>
    </source>
</reference>
<dbReference type="RefSeq" id="WP_188621655.1">
    <property type="nucleotide sequence ID" value="NZ_BMJE01000007.1"/>
</dbReference>
<organism evidence="1 2">
    <name type="scientific">Flavobacterium suaedae</name>
    <dbReference type="NCBI Taxonomy" id="1767027"/>
    <lineage>
        <taxon>Bacteria</taxon>
        <taxon>Pseudomonadati</taxon>
        <taxon>Bacteroidota</taxon>
        <taxon>Flavobacteriia</taxon>
        <taxon>Flavobacteriales</taxon>
        <taxon>Flavobacteriaceae</taxon>
        <taxon>Flavobacterium</taxon>
    </lineage>
</organism>
<proteinExistence type="predicted"/>
<dbReference type="EMBL" id="BMJE01000007">
    <property type="protein sequence ID" value="GGB84030.1"/>
    <property type="molecule type" value="Genomic_DNA"/>
</dbReference>
<comment type="caution">
    <text evidence="1">The sequence shown here is derived from an EMBL/GenBank/DDBJ whole genome shotgun (WGS) entry which is preliminary data.</text>
</comment>
<accession>A0ABQ1K1W2</accession>
<evidence type="ECO:0000313" key="2">
    <source>
        <dbReference type="Proteomes" id="UP000615760"/>
    </source>
</evidence>
<sequence>MDNGDRRTKPDALGGKVFTVVDVTSEEPYPGSGTHYTLKLEGNGETIYYSYKKGNAVYVNPINFTLPDDYYCSYITENKDSSGNKRFIGEKRFLYRVYKVYLTDSYGYGIELMTAKDSKETGKGVTILLDNGEKIVKPDAAIKMDDSRSTSRFNAIFTLTDEDVHLLANNKVLSYTLYKHEQAVYNPEVLQGMFKCLLTKE</sequence>
<name>A0ABQ1K1W2_9FLAO</name>